<protein>
    <submittedName>
        <fullName evidence="6">Group 1 truncated hemoglobin</fullName>
    </submittedName>
</protein>
<dbReference type="RefSeq" id="WP_194211716.1">
    <property type="nucleotide sequence ID" value="NZ_CP061205.1"/>
</dbReference>
<evidence type="ECO:0000256" key="2">
    <source>
        <dbReference type="ARBA" id="ARBA00022617"/>
    </source>
</evidence>
<evidence type="ECO:0000256" key="4">
    <source>
        <dbReference type="ARBA" id="ARBA00023004"/>
    </source>
</evidence>
<name>A0ABV7D2E4_9PROT</name>
<keyword evidence="3" id="KW-0479">Metal-binding</keyword>
<keyword evidence="7" id="KW-1185">Reference proteome</keyword>
<proteinExistence type="predicted"/>
<dbReference type="InterPro" id="IPR009050">
    <property type="entry name" value="Globin-like_sf"/>
</dbReference>
<evidence type="ECO:0000313" key="6">
    <source>
        <dbReference type="EMBL" id="MFC3051287.1"/>
    </source>
</evidence>
<feature type="chain" id="PRO_5046988290" evidence="5">
    <location>
        <begin position="23"/>
        <end position="140"/>
    </location>
</feature>
<comment type="caution">
    <text evidence="6">The sequence shown here is derived from an EMBL/GenBank/DDBJ whole genome shotgun (WGS) entry which is preliminary data.</text>
</comment>
<feature type="signal peptide" evidence="5">
    <location>
        <begin position="1"/>
        <end position="22"/>
    </location>
</feature>
<dbReference type="InterPro" id="IPR012292">
    <property type="entry name" value="Globin/Proto"/>
</dbReference>
<dbReference type="Proteomes" id="UP001595444">
    <property type="component" value="Unassembled WGS sequence"/>
</dbReference>
<evidence type="ECO:0000256" key="3">
    <source>
        <dbReference type="ARBA" id="ARBA00022723"/>
    </source>
</evidence>
<dbReference type="SUPFAM" id="SSF46458">
    <property type="entry name" value="Globin-like"/>
    <property type="match status" value="1"/>
</dbReference>
<evidence type="ECO:0000256" key="5">
    <source>
        <dbReference type="SAM" id="SignalP"/>
    </source>
</evidence>
<gene>
    <name evidence="6" type="ORF">ACFOKA_05145</name>
</gene>
<sequence>MKVPSLVSAVFVMASVSLPASAGTLFDDLGGMEKIQNVASRTLDLALKDELTRENFRFANMKNIKEKLSLMLCEVADGPCVYDGAPMKELHDPMDITTSQFNAVVESLQQAMREEKIPFSVQNRLIARLAPLHSDIVTVR</sequence>
<dbReference type="Gene3D" id="1.10.490.10">
    <property type="entry name" value="Globins"/>
    <property type="match status" value="1"/>
</dbReference>
<evidence type="ECO:0000256" key="1">
    <source>
        <dbReference type="ARBA" id="ARBA00022448"/>
    </source>
</evidence>
<keyword evidence="4" id="KW-0408">Iron</keyword>
<keyword evidence="5" id="KW-0732">Signal</keyword>
<dbReference type="EMBL" id="JBHRSL010000002">
    <property type="protein sequence ID" value="MFC3051287.1"/>
    <property type="molecule type" value="Genomic_DNA"/>
</dbReference>
<evidence type="ECO:0000313" key="7">
    <source>
        <dbReference type="Proteomes" id="UP001595444"/>
    </source>
</evidence>
<reference evidence="7" key="1">
    <citation type="journal article" date="2019" name="Int. J. Syst. Evol. Microbiol.">
        <title>The Global Catalogue of Microorganisms (GCM) 10K type strain sequencing project: providing services to taxonomists for standard genome sequencing and annotation.</title>
        <authorList>
            <consortium name="The Broad Institute Genomics Platform"/>
            <consortium name="The Broad Institute Genome Sequencing Center for Infectious Disease"/>
            <person name="Wu L."/>
            <person name="Ma J."/>
        </authorList>
    </citation>
    <scope>NUCLEOTIDE SEQUENCE [LARGE SCALE GENOMIC DNA]</scope>
    <source>
        <strain evidence="7">KCTC 62164</strain>
    </source>
</reference>
<dbReference type="CDD" id="cd00454">
    <property type="entry name" value="TrHb1_N"/>
    <property type="match status" value="1"/>
</dbReference>
<keyword evidence="2" id="KW-0349">Heme</keyword>
<dbReference type="InterPro" id="IPR001486">
    <property type="entry name" value="Hemoglobin_trunc"/>
</dbReference>
<dbReference type="Pfam" id="PF01152">
    <property type="entry name" value="Bac_globin"/>
    <property type="match status" value="1"/>
</dbReference>
<accession>A0ABV7D2E4</accession>
<keyword evidence="1" id="KW-0813">Transport</keyword>
<organism evidence="6 7">
    <name type="scientific">Kordiimonas pumila</name>
    <dbReference type="NCBI Taxonomy" id="2161677"/>
    <lineage>
        <taxon>Bacteria</taxon>
        <taxon>Pseudomonadati</taxon>
        <taxon>Pseudomonadota</taxon>
        <taxon>Alphaproteobacteria</taxon>
        <taxon>Kordiimonadales</taxon>
        <taxon>Kordiimonadaceae</taxon>
        <taxon>Kordiimonas</taxon>
    </lineage>
</organism>